<proteinExistence type="inferred from homology"/>
<protein>
    <submittedName>
        <fullName evidence="4">Chaperone protein DnaK</fullName>
    </submittedName>
</protein>
<keyword evidence="5" id="KW-1185">Reference proteome</keyword>
<dbReference type="InterPro" id="IPR043129">
    <property type="entry name" value="ATPase_NBD"/>
</dbReference>
<evidence type="ECO:0000313" key="4">
    <source>
        <dbReference type="EMBL" id="SMY32722.1"/>
    </source>
</evidence>
<accession>A0A1Y6M864</accession>
<dbReference type="SUPFAM" id="SSF53067">
    <property type="entry name" value="Actin-like ATPase domain"/>
    <property type="match status" value="2"/>
</dbReference>
<dbReference type="Gene3D" id="3.30.420.40">
    <property type="match status" value="2"/>
</dbReference>
<dbReference type="AlphaFoldDB" id="A0A1Y6M864"/>
<organism evidence="4 5">
    <name type="scientific">Photobacterium andalusiense</name>
    <dbReference type="NCBI Taxonomy" id="2204296"/>
    <lineage>
        <taxon>Bacteria</taxon>
        <taxon>Pseudomonadati</taxon>
        <taxon>Pseudomonadota</taxon>
        <taxon>Gammaproteobacteria</taxon>
        <taxon>Vibrionales</taxon>
        <taxon>Vibrionaceae</taxon>
        <taxon>Photobacterium</taxon>
    </lineage>
</organism>
<dbReference type="EMBL" id="FYAJ01000001">
    <property type="protein sequence ID" value="SMY32722.1"/>
    <property type="molecule type" value="Genomic_DNA"/>
</dbReference>
<dbReference type="InterPro" id="IPR018181">
    <property type="entry name" value="Heat_shock_70_CS"/>
</dbReference>
<dbReference type="PROSITE" id="PS00297">
    <property type="entry name" value="HSP70_1"/>
    <property type="match status" value="1"/>
</dbReference>
<evidence type="ECO:0000313" key="5">
    <source>
        <dbReference type="Proteomes" id="UP000195719"/>
    </source>
</evidence>
<evidence type="ECO:0000256" key="3">
    <source>
        <dbReference type="ARBA" id="ARBA00022840"/>
    </source>
</evidence>
<dbReference type="RefSeq" id="WP_087852448.1">
    <property type="nucleotide sequence ID" value="NZ_FYAJ01000001.1"/>
</dbReference>
<gene>
    <name evidence="4" type="primary">dnaK_3</name>
    <name evidence="4" type="ORF">PAND9192_00577</name>
</gene>
<keyword evidence="3" id="KW-0067">ATP-binding</keyword>
<dbReference type="PRINTS" id="PR00301">
    <property type="entry name" value="HEATSHOCK70"/>
</dbReference>
<keyword evidence="2" id="KW-0547">Nucleotide-binding</keyword>
<evidence type="ECO:0000256" key="2">
    <source>
        <dbReference type="ARBA" id="ARBA00022741"/>
    </source>
</evidence>
<dbReference type="Proteomes" id="UP000195719">
    <property type="component" value="Unassembled WGS sequence"/>
</dbReference>
<dbReference type="PANTHER" id="PTHR42749">
    <property type="entry name" value="CELL SHAPE-DETERMINING PROTEIN MREB"/>
    <property type="match status" value="1"/>
</dbReference>
<reference evidence="5" key="1">
    <citation type="submission" date="2017-06" db="EMBL/GenBank/DDBJ databases">
        <authorList>
            <person name="Rodrigo-Torres L."/>
            <person name="Arahal R.D."/>
            <person name="Lucena T."/>
        </authorList>
    </citation>
    <scope>NUCLEOTIDE SEQUENCE [LARGE SCALE GENOMIC DNA]</scope>
    <source>
        <strain evidence="5">CECT 9192</strain>
    </source>
</reference>
<dbReference type="GO" id="GO:0005524">
    <property type="term" value="F:ATP binding"/>
    <property type="evidence" value="ECO:0007669"/>
    <property type="project" value="UniProtKB-KW"/>
</dbReference>
<name>A0A1Y6M864_9GAMM</name>
<comment type="similarity">
    <text evidence="1">Belongs to the heat shock protein 70 family.</text>
</comment>
<dbReference type="GO" id="GO:0140662">
    <property type="term" value="F:ATP-dependent protein folding chaperone"/>
    <property type="evidence" value="ECO:0007669"/>
    <property type="project" value="InterPro"/>
</dbReference>
<dbReference type="CDD" id="cd10170">
    <property type="entry name" value="ASKHA_NBD_HSP70"/>
    <property type="match status" value="1"/>
</dbReference>
<evidence type="ECO:0000256" key="1">
    <source>
        <dbReference type="ARBA" id="ARBA00007381"/>
    </source>
</evidence>
<dbReference type="PANTHER" id="PTHR42749:SF1">
    <property type="entry name" value="CELL SHAPE-DETERMINING PROTEIN MREB"/>
    <property type="match status" value="1"/>
</dbReference>
<dbReference type="PROSITE" id="PS00329">
    <property type="entry name" value="HSP70_2"/>
    <property type="match status" value="1"/>
</dbReference>
<dbReference type="Pfam" id="PF00012">
    <property type="entry name" value="HSP70"/>
    <property type="match status" value="1"/>
</dbReference>
<sequence length="611" mass="66530">MQDTQQHRYSVGIDLGTTHCVLSYVDLESENADVTVMTIPQLTTPGNVEDKNQLPSFMYQAHESELAEGDTALPWNAKPNAIVGAMARNLGSKTPIRLISSAKSWLCHGGVNRRDAFLPLNSPEEVVKVSPLEATQKYLEHMADAWNFQHPETPISDQDVTITVPASFDPAARELTAEAARNVGFKHLTLLEEPQAAVYSWIKNNDDSWRDQVAVGDIILVVDIGGGTTDLSLVAVTEEDGNLTLNRVAVGDHILLGGDNMDLALAYRLKMKLAQEGKQLQPWQVLAITHACRDAKEALLNDAELQSMPIVVPSRGSKLLGGTLQTELTQEEVQQTLVEGFFPQTTIEELPVQTARGALTQMGLPYAQDAAVSRHVAGFLSRQSQAVEELFAQYEQQHEGFIRPTAILFNGGVLKSSLLSERLLSTINSWLTTAGSAEAKLLSGLDLDLAVASGASYYGFVRRGKGVRIRGGIASSYYVGIESAMPAIPGMEPPLEALCVAPFGMEEGSQADVPSQEFGLIIGQPVQFKFFGSTVRRDDIAGTHLDWWQPEEMEELPTIQMTLPVSEGRSAGEVVPVKLASHVTELGMLCLEAIATDNGQKWQVEFDVREA</sequence>
<dbReference type="InterPro" id="IPR013126">
    <property type="entry name" value="Hsp_70_fam"/>
</dbReference>